<dbReference type="Pfam" id="PF07995">
    <property type="entry name" value="GSDH"/>
    <property type="match status" value="1"/>
</dbReference>
<dbReference type="InterPro" id="IPR011042">
    <property type="entry name" value="6-blade_b-propeller_TolB-like"/>
</dbReference>
<evidence type="ECO:0000313" key="2">
    <source>
        <dbReference type="EMBL" id="UWX53975.1"/>
    </source>
</evidence>
<dbReference type="InterPro" id="IPR012938">
    <property type="entry name" value="Glc/Sorbosone_DH"/>
</dbReference>
<proteinExistence type="predicted"/>
<reference evidence="2" key="1">
    <citation type="submission" date="2022-09" db="EMBL/GenBank/DDBJ databases">
        <title>Maribacter litopenaei sp. nov., isolated from the intestinal tract of the Pacific White Shrimp, Litopenaeus vannamei.</title>
        <authorList>
            <person name="Kim S.Y."/>
            <person name="Hwang C.Y."/>
        </authorList>
    </citation>
    <scope>NUCLEOTIDE SEQUENCE</scope>
    <source>
        <strain evidence="2">HL-LV01</strain>
    </source>
</reference>
<name>A0ABY5Y746_9FLAO</name>
<dbReference type="Proteomes" id="UP001059209">
    <property type="component" value="Chromosome"/>
</dbReference>
<dbReference type="PANTHER" id="PTHR19328">
    <property type="entry name" value="HEDGEHOG-INTERACTING PROTEIN"/>
    <property type="match status" value="1"/>
</dbReference>
<dbReference type="PANTHER" id="PTHR19328:SF75">
    <property type="entry name" value="ALDOSE SUGAR DEHYDROGENASE YLII"/>
    <property type="match status" value="1"/>
</dbReference>
<dbReference type="Gene3D" id="2.120.10.30">
    <property type="entry name" value="TolB, C-terminal domain"/>
    <property type="match status" value="1"/>
</dbReference>
<sequence length="72" mass="8392">MENLLGAILRIDVDNIDNGLNYALPSDNPFVDTEGARPEIYAYGLRNPWRFSFDTRMEIYGPAMWVRVKRKK</sequence>
<organism evidence="2 3">
    <name type="scientific">Maribacter litopenaei</name>
    <dbReference type="NCBI Taxonomy" id="2976127"/>
    <lineage>
        <taxon>Bacteria</taxon>
        <taxon>Pseudomonadati</taxon>
        <taxon>Bacteroidota</taxon>
        <taxon>Flavobacteriia</taxon>
        <taxon>Flavobacteriales</taxon>
        <taxon>Flavobacteriaceae</taxon>
        <taxon>Maribacter</taxon>
    </lineage>
</organism>
<protein>
    <submittedName>
        <fullName evidence="2">PQQ-dependent sugar dehydrogenase</fullName>
    </submittedName>
</protein>
<dbReference type="EMBL" id="CP104205">
    <property type="protein sequence ID" value="UWX53975.1"/>
    <property type="molecule type" value="Genomic_DNA"/>
</dbReference>
<evidence type="ECO:0000313" key="3">
    <source>
        <dbReference type="Proteomes" id="UP001059209"/>
    </source>
</evidence>
<feature type="domain" description="Glucose/Sorbosone dehydrogenase" evidence="1">
    <location>
        <begin position="2"/>
        <end position="56"/>
    </location>
</feature>
<gene>
    <name evidence="2" type="ORF">NYZ99_12910</name>
</gene>
<accession>A0ABY5Y746</accession>
<dbReference type="RefSeq" id="WP_260571543.1">
    <property type="nucleotide sequence ID" value="NZ_CP104205.1"/>
</dbReference>
<keyword evidence="3" id="KW-1185">Reference proteome</keyword>
<evidence type="ECO:0000259" key="1">
    <source>
        <dbReference type="Pfam" id="PF07995"/>
    </source>
</evidence>